<reference evidence="3" key="2">
    <citation type="submission" date="2013-12" db="EMBL/GenBank/DDBJ databases">
        <title>Evolution of pathogenesis and genome organization in the Tremellales.</title>
        <authorList>
            <person name="Cuomo C."/>
            <person name="Litvintseva A."/>
            <person name="Heitman J."/>
            <person name="Chen Y."/>
            <person name="Sun S."/>
            <person name="Springer D."/>
            <person name="Dromer F."/>
            <person name="Young S."/>
            <person name="Zeng Q."/>
            <person name="Chapman S."/>
            <person name="Gujja S."/>
            <person name="Saif S."/>
            <person name="Birren B."/>
        </authorList>
    </citation>
    <scope>NUCLEOTIDE SEQUENCE [LARGE SCALE GENOMIC DNA]</scope>
    <source>
        <strain evidence="3">CBS 10435</strain>
    </source>
</reference>
<feature type="region of interest" description="Disordered" evidence="1">
    <location>
        <begin position="1"/>
        <end position="105"/>
    </location>
</feature>
<feature type="compositionally biased region" description="Polar residues" evidence="1">
    <location>
        <begin position="9"/>
        <end position="22"/>
    </location>
</feature>
<dbReference type="GO" id="GO:0006355">
    <property type="term" value="P:regulation of DNA-templated transcription"/>
    <property type="evidence" value="ECO:0007669"/>
    <property type="project" value="InterPro"/>
</dbReference>
<dbReference type="PANTHER" id="PTHR13464:SF0">
    <property type="entry name" value="SAP30-BINDING PROTEIN"/>
    <property type="match status" value="1"/>
</dbReference>
<evidence type="ECO:0008006" key="4">
    <source>
        <dbReference type="Google" id="ProtNLM"/>
    </source>
</evidence>
<protein>
    <recommendedName>
        <fullName evidence="4">HCNGP-domain-containing protein</fullName>
    </recommendedName>
</protein>
<evidence type="ECO:0000313" key="3">
    <source>
        <dbReference type="Proteomes" id="UP000092583"/>
    </source>
</evidence>
<dbReference type="InterPro" id="IPR012479">
    <property type="entry name" value="SAP30BP"/>
</dbReference>
<keyword evidence="3" id="KW-1185">Reference proteome</keyword>
<dbReference type="Proteomes" id="UP000092583">
    <property type="component" value="Unassembled WGS sequence"/>
</dbReference>
<evidence type="ECO:0000313" key="2">
    <source>
        <dbReference type="EMBL" id="OCF60349.1"/>
    </source>
</evidence>
<dbReference type="GO" id="GO:0005634">
    <property type="term" value="C:nucleus"/>
    <property type="evidence" value="ECO:0007669"/>
    <property type="project" value="TreeGrafter"/>
</dbReference>
<name>A0A1B9IXV2_9TREE</name>
<dbReference type="OrthoDB" id="1714508at2759"/>
<feature type="compositionally biased region" description="Basic and acidic residues" evidence="1">
    <location>
        <begin position="244"/>
        <end position="307"/>
    </location>
</feature>
<evidence type="ECO:0000256" key="1">
    <source>
        <dbReference type="SAM" id="MobiDB-lite"/>
    </source>
</evidence>
<dbReference type="EMBL" id="KI669460">
    <property type="protein sequence ID" value="OCF60349.1"/>
    <property type="molecule type" value="Genomic_DNA"/>
</dbReference>
<proteinExistence type="predicted"/>
<feature type="region of interest" description="Disordered" evidence="1">
    <location>
        <begin position="228"/>
        <end position="307"/>
    </location>
</feature>
<accession>A0A1B9IXV2</accession>
<dbReference type="AlphaFoldDB" id="A0A1B9IXV2"/>
<sequence length="307" mass="34776">MQGLVHYSGDSSPEPEQSSNLPGPSRLRDQPTTASPSFFPKTKTRPPSGIVLTPRSPKRPRRSSPGVSTTSLSGNSTPKGKQPSTPVPENLTHTAQSHLPSSRKISTRWGADFEGLSDDEIFKIVTTPDDIEGVDDWGIPPEVDPKEADETLRTKVEHFLKLKYERGEHINTRLLSSPAFANPHIYSKLVEFVSINERSSNFPSSGWLTRRKLEGLIPMYGPQALSSQQKAKQEAVKASQGIGQRREITFAPAKHKDKERDRGKDRNGWDKDEKHSHKHGHDYGHKDRDRQRDRDRDRDRKRDRDRR</sequence>
<gene>
    <name evidence="2" type="ORF">L486_03031</name>
</gene>
<dbReference type="Pfam" id="PF07818">
    <property type="entry name" value="HCNGP"/>
    <property type="match status" value="1"/>
</dbReference>
<organism evidence="2 3">
    <name type="scientific">Kwoniella mangroviensis CBS 10435</name>
    <dbReference type="NCBI Taxonomy" id="1331196"/>
    <lineage>
        <taxon>Eukaryota</taxon>
        <taxon>Fungi</taxon>
        <taxon>Dikarya</taxon>
        <taxon>Basidiomycota</taxon>
        <taxon>Agaricomycotina</taxon>
        <taxon>Tremellomycetes</taxon>
        <taxon>Tremellales</taxon>
        <taxon>Cryptococcaceae</taxon>
        <taxon>Kwoniella</taxon>
    </lineage>
</organism>
<feature type="compositionally biased region" description="Polar residues" evidence="1">
    <location>
        <begin position="91"/>
        <end position="104"/>
    </location>
</feature>
<feature type="compositionally biased region" description="Polar residues" evidence="1">
    <location>
        <begin position="66"/>
        <end position="84"/>
    </location>
</feature>
<dbReference type="PANTHER" id="PTHR13464">
    <property type="entry name" value="TRANSCRIPTIONAL REGULATOR PROTEIN HCNGP"/>
    <property type="match status" value="1"/>
</dbReference>
<dbReference type="STRING" id="1331196.A0A1B9IXV2"/>
<reference evidence="2 3" key="1">
    <citation type="submission" date="2013-07" db="EMBL/GenBank/DDBJ databases">
        <title>The Genome Sequence of Kwoniella mangroviensis CBS10435.</title>
        <authorList>
            <consortium name="The Broad Institute Genome Sequencing Platform"/>
            <person name="Cuomo C."/>
            <person name="Litvintseva A."/>
            <person name="Chen Y."/>
            <person name="Heitman J."/>
            <person name="Sun S."/>
            <person name="Springer D."/>
            <person name="Dromer F."/>
            <person name="Young S.K."/>
            <person name="Zeng Q."/>
            <person name="Gargeya S."/>
            <person name="Fitzgerald M."/>
            <person name="Abouelleil A."/>
            <person name="Alvarado L."/>
            <person name="Berlin A.M."/>
            <person name="Chapman S.B."/>
            <person name="Dewar J."/>
            <person name="Goldberg J."/>
            <person name="Griggs A."/>
            <person name="Gujja S."/>
            <person name="Hansen M."/>
            <person name="Howarth C."/>
            <person name="Imamovic A."/>
            <person name="Larimer J."/>
            <person name="McCowan C."/>
            <person name="Murphy C."/>
            <person name="Pearson M."/>
            <person name="Priest M."/>
            <person name="Roberts A."/>
            <person name="Saif S."/>
            <person name="Shea T."/>
            <person name="Sykes S."/>
            <person name="Wortman J."/>
            <person name="Nusbaum C."/>
            <person name="Birren B."/>
        </authorList>
    </citation>
    <scope>NUCLEOTIDE SEQUENCE [LARGE SCALE GENOMIC DNA]</scope>
    <source>
        <strain evidence="2 3">CBS 10435</strain>
    </source>
</reference>